<dbReference type="SUPFAM" id="SSF57414">
    <property type="entry name" value="Hairpin loop containing domain-like"/>
    <property type="match status" value="1"/>
</dbReference>
<evidence type="ECO:0000313" key="1">
    <source>
        <dbReference type="EMBL" id="CAH1799778.1"/>
    </source>
</evidence>
<dbReference type="InterPro" id="IPR001304">
    <property type="entry name" value="C-type_lectin-like"/>
</dbReference>
<dbReference type="Pfam" id="PF00059">
    <property type="entry name" value="Lectin_C"/>
    <property type="match status" value="1"/>
</dbReference>
<sequence length="262" mass="29653">MEINWMLAIFMDLLVIKDAASYVVGTSTCTQGLMCLENNKVLHNNEITHTKVRSLLECVRDCLQEVHCKSINFYEDEETICRLHNETKTTKPGDFNSFSDSGVMKYYDFECGVEAPAWCKEQAPVSVLPASCDGEWEEVWPGFCVKLQDDAKTWSDARSECQAAGGDLATIHDQEQYDALVTAYKQRIEFSNAWIGLIRTGEYQWEWLDPSSSYENWDMSSTGSDQAAQACGGFYPDDYFGGIIKNTCAYTRKFICRLDLGT</sequence>
<protein>
    <submittedName>
        <fullName evidence="1">Uncharacterized protein</fullName>
    </submittedName>
</protein>
<organism evidence="1 2">
    <name type="scientific">Owenia fusiformis</name>
    <name type="common">Polychaete worm</name>
    <dbReference type="NCBI Taxonomy" id="6347"/>
    <lineage>
        <taxon>Eukaryota</taxon>
        <taxon>Metazoa</taxon>
        <taxon>Spiralia</taxon>
        <taxon>Lophotrochozoa</taxon>
        <taxon>Annelida</taxon>
        <taxon>Polychaeta</taxon>
        <taxon>Sedentaria</taxon>
        <taxon>Canalipalpata</taxon>
        <taxon>Sabellida</taxon>
        <taxon>Oweniida</taxon>
        <taxon>Oweniidae</taxon>
        <taxon>Owenia</taxon>
    </lineage>
</organism>
<dbReference type="Gene3D" id="3.10.100.10">
    <property type="entry name" value="Mannose-Binding Protein A, subunit A"/>
    <property type="match status" value="1"/>
</dbReference>
<dbReference type="InterPro" id="IPR050111">
    <property type="entry name" value="C-type_lectin/snaclec_domain"/>
</dbReference>
<dbReference type="PANTHER" id="PTHR22803">
    <property type="entry name" value="MANNOSE, PHOSPHOLIPASE, LECTIN RECEPTOR RELATED"/>
    <property type="match status" value="1"/>
</dbReference>
<dbReference type="PROSITE" id="PS50041">
    <property type="entry name" value="C_TYPE_LECTIN_2"/>
    <property type="match status" value="1"/>
</dbReference>
<dbReference type="CDD" id="cd00037">
    <property type="entry name" value="CLECT"/>
    <property type="match status" value="1"/>
</dbReference>
<dbReference type="OrthoDB" id="6128535at2759"/>
<dbReference type="Proteomes" id="UP000749559">
    <property type="component" value="Unassembled WGS sequence"/>
</dbReference>
<dbReference type="Gene3D" id="3.50.4.10">
    <property type="entry name" value="Hepatocyte Growth Factor"/>
    <property type="match status" value="1"/>
</dbReference>
<dbReference type="InterPro" id="IPR003609">
    <property type="entry name" value="Pan_app"/>
</dbReference>
<dbReference type="AlphaFoldDB" id="A0A8J1TAX1"/>
<keyword evidence="2" id="KW-1185">Reference proteome</keyword>
<proteinExistence type="predicted"/>
<dbReference type="SUPFAM" id="SSF56436">
    <property type="entry name" value="C-type lectin-like"/>
    <property type="match status" value="1"/>
</dbReference>
<dbReference type="SMART" id="SM00473">
    <property type="entry name" value="PAN_AP"/>
    <property type="match status" value="1"/>
</dbReference>
<accession>A0A8J1TAX1</accession>
<name>A0A8J1TAX1_OWEFU</name>
<dbReference type="PROSITE" id="PS50948">
    <property type="entry name" value="PAN"/>
    <property type="match status" value="1"/>
</dbReference>
<gene>
    <name evidence="1" type="ORF">OFUS_LOCUS23748</name>
</gene>
<comment type="caution">
    <text evidence="1">The sequence shown here is derived from an EMBL/GenBank/DDBJ whole genome shotgun (WGS) entry which is preliminary data.</text>
</comment>
<dbReference type="InterPro" id="IPR016186">
    <property type="entry name" value="C-type_lectin-like/link_sf"/>
</dbReference>
<evidence type="ECO:0000313" key="2">
    <source>
        <dbReference type="Proteomes" id="UP000749559"/>
    </source>
</evidence>
<reference evidence="1" key="1">
    <citation type="submission" date="2022-03" db="EMBL/GenBank/DDBJ databases">
        <authorList>
            <person name="Martin C."/>
        </authorList>
    </citation>
    <scope>NUCLEOTIDE SEQUENCE</scope>
</reference>
<dbReference type="Pfam" id="PF00024">
    <property type="entry name" value="PAN_1"/>
    <property type="match status" value="1"/>
</dbReference>
<dbReference type="SMART" id="SM00034">
    <property type="entry name" value="CLECT"/>
    <property type="match status" value="1"/>
</dbReference>
<dbReference type="EMBL" id="CAIIXF020000011">
    <property type="protein sequence ID" value="CAH1799778.1"/>
    <property type="molecule type" value="Genomic_DNA"/>
</dbReference>
<dbReference type="InterPro" id="IPR016187">
    <property type="entry name" value="CTDL_fold"/>
</dbReference>